<feature type="region of interest" description="Disordered" evidence="1">
    <location>
        <begin position="1"/>
        <end position="23"/>
    </location>
</feature>
<dbReference type="EMBL" id="CAOQHR010000012">
    <property type="protein sequence ID" value="CAI6341906.1"/>
    <property type="molecule type" value="Genomic_DNA"/>
</dbReference>
<reference evidence="2" key="1">
    <citation type="submission" date="2023-01" db="EMBL/GenBank/DDBJ databases">
        <authorList>
            <person name="Van Ghelder C."/>
            <person name="Rancurel C."/>
        </authorList>
    </citation>
    <scope>NUCLEOTIDE SEQUENCE</scope>
    <source>
        <strain evidence="2">CNCM I-4278</strain>
    </source>
</reference>
<organism evidence="2 3">
    <name type="scientific">Periconia digitata</name>
    <dbReference type="NCBI Taxonomy" id="1303443"/>
    <lineage>
        <taxon>Eukaryota</taxon>
        <taxon>Fungi</taxon>
        <taxon>Dikarya</taxon>
        <taxon>Ascomycota</taxon>
        <taxon>Pezizomycotina</taxon>
        <taxon>Dothideomycetes</taxon>
        <taxon>Pleosporomycetidae</taxon>
        <taxon>Pleosporales</taxon>
        <taxon>Massarineae</taxon>
        <taxon>Periconiaceae</taxon>
        <taxon>Periconia</taxon>
    </lineage>
</organism>
<protein>
    <submittedName>
        <fullName evidence="2">Uncharacterized protein</fullName>
    </submittedName>
</protein>
<evidence type="ECO:0000313" key="2">
    <source>
        <dbReference type="EMBL" id="CAI6341906.1"/>
    </source>
</evidence>
<proteinExistence type="predicted"/>
<sequence length="75" mass="7889">MVMEAEGEVGPPKTGKNFGSSGSASGIDSAYTVDGSVVLDPWVWIGMGTNAGWEISKGSTLLTELILEDIMWLVV</sequence>
<evidence type="ECO:0000256" key="1">
    <source>
        <dbReference type="SAM" id="MobiDB-lite"/>
    </source>
</evidence>
<keyword evidence="3" id="KW-1185">Reference proteome</keyword>
<comment type="caution">
    <text evidence="2">The sequence shown here is derived from an EMBL/GenBank/DDBJ whole genome shotgun (WGS) entry which is preliminary data.</text>
</comment>
<dbReference type="AlphaFoldDB" id="A0A9W4UVW6"/>
<gene>
    <name evidence="2" type="ORF">PDIGIT_LOCUS15106</name>
</gene>
<name>A0A9W4UVW6_9PLEO</name>
<accession>A0A9W4UVW6</accession>
<evidence type="ECO:0000313" key="3">
    <source>
        <dbReference type="Proteomes" id="UP001152607"/>
    </source>
</evidence>
<dbReference type="Proteomes" id="UP001152607">
    <property type="component" value="Unassembled WGS sequence"/>
</dbReference>